<keyword evidence="3" id="KW-1185">Reference proteome</keyword>
<dbReference type="PANTHER" id="PTHR46430:SF3">
    <property type="entry name" value="ACTIVATOR OF C KINASE PROTEIN 1"/>
    <property type="match status" value="1"/>
</dbReference>
<comment type="caution">
    <text evidence="2">The sequence shown here is derived from an EMBL/GenBank/DDBJ whole genome shotgun (WGS) entry which is preliminary data.</text>
</comment>
<evidence type="ECO:0000313" key="2">
    <source>
        <dbReference type="EMBL" id="GIU50058.1"/>
    </source>
</evidence>
<dbReference type="Gene3D" id="1.25.40.10">
    <property type="entry name" value="Tetratricopeptide repeat domain"/>
    <property type="match status" value="2"/>
</dbReference>
<reference evidence="2" key="1">
    <citation type="submission" date="2021-05" db="EMBL/GenBank/DDBJ databases">
        <title>Molecular characterization for Shewanella algae harboring chromosomal blaOXA-55-like strains isolated from clinical and environment sample.</title>
        <authorList>
            <person name="Ohama Y."/>
            <person name="Aoki K."/>
            <person name="Harada S."/>
            <person name="Moriya K."/>
            <person name="Ishii Y."/>
            <person name="Tateda K."/>
        </authorList>
    </citation>
    <scope>NUCLEOTIDE SEQUENCE</scope>
    <source>
        <strain evidence="2">JCM 11563</strain>
    </source>
</reference>
<dbReference type="PANTHER" id="PTHR46430">
    <property type="entry name" value="PROTEIN SKT5-RELATED"/>
    <property type="match status" value="1"/>
</dbReference>
<dbReference type="Proteomes" id="UP000887104">
    <property type="component" value="Unassembled WGS sequence"/>
</dbReference>
<dbReference type="SMART" id="SM00671">
    <property type="entry name" value="SEL1"/>
    <property type="match status" value="6"/>
</dbReference>
<dbReference type="RefSeq" id="WP_220782468.1">
    <property type="nucleotide sequence ID" value="NZ_BPEY01000079.1"/>
</dbReference>
<dbReference type="PROSITE" id="PS51257">
    <property type="entry name" value="PROKAR_LIPOPROTEIN"/>
    <property type="match status" value="1"/>
</dbReference>
<organism evidence="2 3">
    <name type="scientific">Shewanella sairae</name>
    <dbReference type="NCBI Taxonomy" id="190310"/>
    <lineage>
        <taxon>Bacteria</taxon>
        <taxon>Pseudomonadati</taxon>
        <taxon>Pseudomonadota</taxon>
        <taxon>Gammaproteobacteria</taxon>
        <taxon>Alteromonadales</taxon>
        <taxon>Shewanellaceae</taxon>
        <taxon>Shewanella</taxon>
    </lineage>
</organism>
<dbReference type="InterPro" id="IPR006597">
    <property type="entry name" value="Sel1-like"/>
</dbReference>
<keyword evidence="1" id="KW-0677">Repeat</keyword>
<name>A0ABQ4PNK8_9GAMM</name>
<accession>A0ABQ4PNK8</accession>
<sequence>MLRLLFYRCYFSLSRLASLGACFVAIFALIGCSSQQGVESQQINVLQPKLFDPWCDYAVSGQADIVTQECLDNAKQGDENAATNLAYLYAKGMLVEQDNHRAMDLYQVAAEQGMPEAQFSLAEMYRSGKAGEAEPELARYWYQRLASQPVEPPLPRHQVDAQFMLGLMHFQGFGGDVDLVRAEKWLKQSSDNDHSEAPYVLGQIYLEQYHKPELALNWYQVSSERKFAPAMHQIGMMYLNGLLGDIDAVKAEAWLHQAAALGLAEAQVDLATLEFNERHNQPNFIKIYVWLDAAASQDNAMAKQRLEFIIAKLPPQQLAAAQALSQQCIESQFKQCTSLHLVN</sequence>
<proteinExistence type="predicted"/>
<dbReference type="Pfam" id="PF08238">
    <property type="entry name" value="Sel1"/>
    <property type="match status" value="5"/>
</dbReference>
<dbReference type="InterPro" id="IPR051726">
    <property type="entry name" value="Chitin_Synth_Reg"/>
</dbReference>
<dbReference type="InterPro" id="IPR011990">
    <property type="entry name" value="TPR-like_helical_dom_sf"/>
</dbReference>
<evidence type="ECO:0000256" key="1">
    <source>
        <dbReference type="ARBA" id="ARBA00022737"/>
    </source>
</evidence>
<protein>
    <recommendedName>
        <fullName evidence="4">Sel1 repeat family protein</fullName>
    </recommendedName>
</protein>
<evidence type="ECO:0008006" key="4">
    <source>
        <dbReference type="Google" id="ProtNLM"/>
    </source>
</evidence>
<dbReference type="EMBL" id="BPEY01000079">
    <property type="protein sequence ID" value="GIU50058.1"/>
    <property type="molecule type" value="Genomic_DNA"/>
</dbReference>
<dbReference type="SUPFAM" id="SSF81901">
    <property type="entry name" value="HCP-like"/>
    <property type="match status" value="2"/>
</dbReference>
<evidence type="ECO:0000313" key="3">
    <source>
        <dbReference type="Proteomes" id="UP000887104"/>
    </source>
</evidence>
<gene>
    <name evidence="2" type="ORF">TUM4438_34980</name>
</gene>